<dbReference type="GO" id="GO:0004252">
    <property type="term" value="F:serine-type endopeptidase activity"/>
    <property type="evidence" value="ECO:0007669"/>
    <property type="project" value="InterPro"/>
</dbReference>
<evidence type="ECO:0000256" key="3">
    <source>
        <dbReference type="ARBA" id="ARBA00022989"/>
    </source>
</evidence>
<proteinExistence type="predicted"/>
<dbReference type="InterPro" id="IPR047680">
    <property type="entry name" value="MarP-like"/>
</dbReference>
<dbReference type="InterPro" id="IPR043504">
    <property type="entry name" value="Peptidase_S1_PA_chymotrypsin"/>
</dbReference>
<name>A0A7Z0D298_9MICO</name>
<evidence type="ECO:0000313" key="6">
    <source>
        <dbReference type="EMBL" id="NYI67542.1"/>
    </source>
</evidence>
<comment type="subcellular location">
    <subcellularLocation>
        <location evidence="1">Membrane</location>
        <topology evidence="1">Multi-pass membrane protein</topology>
    </subcellularLocation>
</comment>
<feature type="transmembrane region" description="Helical" evidence="5">
    <location>
        <begin position="31"/>
        <end position="56"/>
    </location>
</feature>
<evidence type="ECO:0000256" key="5">
    <source>
        <dbReference type="SAM" id="Phobius"/>
    </source>
</evidence>
<keyword evidence="6" id="KW-0378">Hydrolase</keyword>
<comment type="caution">
    <text evidence="6">The sequence shown here is derived from an EMBL/GenBank/DDBJ whole genome shotgun (WGS) entry which is preliminary data.</text>
</comment>
<evidence type="ECO:0000313" key="7">
    <source>
        <dbReference type="Proteomes" id="UP000539111"/>
    </source>
</evidence>
<dbReference type="InterPro" id="IPR009003">
    <property type="entry name" value="Peptidase_S1_PA"/>
</dbReference>
<dbReference type="PRINTS" id="PR00834">
    <property type="entry name" value="PROTEASES2C"/>
</dbReference>
<dbReference type="InterPro" id="IPR001940">
    <property type="entry name" value="Peptidase_S1C"/>
</dbReference>
<evidence type="ECO:0000256" key="2">
    <source>
        <dbReference type="ARBA" id="ARBA00022692"/>
    </source>
</evidence>
<feature type="transmembrane region" description="Helical" evidence="5">
    <location>
        <begin position="6"/>
        <end position="24"/>
    </location>
</feature>
<organism evidence="6 7">
    <name type="scientific">Spelaeicoccus albus</name>
    <dbReference type="NCBI Taxonomy" id="1280376"/>
    <lineage>
        <taxon>Bacteria</taxon>
        <taxon>Bacillati</taxon>
        <taxon>Actinomycetota</taxon>
        <taxon>Actinomycetes</taxon>
        <taxon>Micrococcales</taxon>
        <taxon>Brevibacteriaceae</taxon>
        <taxon>Spelaeicoccus</taxon>
    </lineage>
</organism>
<feature type="transmembrane region" description="Helical" evidence="5">
    <location>
        <begin position="68"/>
        <end position="93"/>
    </location>
</feature>
<dbReference type="Proteomes" id="UP000539111">
    <property type="component" value="Unassembled WGS sequence"/>
</dbReference>
<keyword evidence="2 5" id="KW-0812">Transmembrane</keyword>
<dbReference type="GO" id="GO:0016020">
    <property type="term" value="C:membrane"/>
    <property type="evidence" value="ECO:0007669"/>
    <property type="project" value="UniProtKB-SubCell"/>
</dbReference>
<evidence type="ECO:0000256" key="1">
    <source>
        <dbReference type="ARBA" id="ARBA00004141"/>
    </source>
</evidence>
<dbReference type="Pfam" id="PF13365">
    <property type="entry name" value="Trypsin_2"/>
    <property type="match status" value="1"/>
</dbReference>
<dbReference type="RefSeq" id="WP_179427573.1">
    <property type="nucleotide sequence ID" value="NZ_JACBZP010000001.1"/>
</dbReference>
<protein>
    <submittedName>
        <fullName evidence="6">S1-C subfamily serine protease</fullName>
    </submittedName>
</protein>
<dbReference type="PANTHER" id="PTHR43019:SF23">
    <property type="entry name" value="PROTEASE DO-LIKE 5, CHLOROPLASTIC"/>
    <property type="match status" value="1"/>
</dbReference>
<evidence type="ECO:0000256" key="4">
    <source>
        <dbReference type="ARBA" id="ARBA00023136"/>
    </source>
</evidence>
<sequence length="399" mass="40716">MEFAGPVTDIALVIVGLLSLFAGWRRGALVGVLSLAGFFAGVWIGTLLVPIIVAWMSSNGWSLAEHRAIIALVVLLICALTLQSIGFTIGAAVRRRMGDGAVRGLDSLGGAAVSVITAALVVWLAAGFVRMSPFAVANSAADNSKIVAALDRAMPTEPQAVIGSVGQFMEQNGFPQVFSGQTETIRDTPAPAQGVSAAARDAARSVVKVLSQSPSCGHDSEGSGWVASGDRVVTNAHVVAGSRQVVVQSGGKNYPAAVVTFDPERDIAVLHVPGLSAPSLSVGRSLTAGDSAIVAGYPGNGRLKMTPARVRGTLIARGKDIYGSQTVIRNIYSLRGVVRSGNSGGPLLDADGDVVGVVFAKSTTDGDTGYALTMKEVTGALNESAGHTHGVSSGQCAAA</sequence>
<keyword evidence="7" id="KW-1185">Reference proteome</keyword>
<gene>
    <name evidence="6" type="ORF">BJY26_001848</name>
</gene>
<dbReference type="GO" id="GO:0006508">
    <property type="term" value="P:proteolysis"/>
    <property type="evidence" value="ECO:0007669"/>
    <property type="project" value="UniProtKB-KW"/>
</dbReference>
<dbReference type="EMBL" id="JACBZP010000001">
    <property type="protein sequence ID" value="NYI67542.1"/>
    <property type="molecule type" value="Genomic_DNA"/>
</dbReference>
<dbReference type="NCBIfam" id="NF033740">
    <property type="entry name" value="MarP_fam_protase"/>
    <property type="match status" value="1"/>
</dbReference>
<dbReference type="AlphaFoldDB" id="A0A7Z0D298"/>
<keyword evidence="3 5" id="KW-1133">Transmembrane helix</keyword>
<dbReference type="GO" id="GO:0009403">
    <property type="term" value="P:toxin biosynthetic process"/>
    <property type="evidence" value="ECO:0007669"/>
    <property type="project" value="InterPro"/>
</dbReference>
<feature type="transmembrane region" description="Helical" evidence="5">
    <location>
        <begin position="105"/>
        <end position="129"/>
    </location>
</feature>
<dbReference type="InterPro" id="IPR003825">
    <property type="entry name" value="Colicin-V_CvpA"/>
</dbReference>
<dbReference type="Gene3D" id="2.40.10.10">
    <property type="entry name" value="Trypsin-like serine proteases"/>
    <property type="match status" value="2"/>
</dbReference>
<keyword evidence="4 5" id="KW-0472">Membrane</keyword>
<accession>A0A7Z0D298</accession>
<dbReference type="Pfam" id="PF02674">
    <property type="entry name" value="Colicin_V"/>
    <property type="match status" value="1"/>
</dbReference>
<keyword evidence="6" id="KW-0645">Protease</keyword>
<dbReference type="PANTHER" id="PTHR43019">
    <property type="entry name" value="SERINE ENDOPROTEASE DEGS"/>
    <property type="match status" value="1"/>
</dbReference>
<reference evidence="6 7" key="1">
    <citation type="submission" date="2020-07" db="EMBL/GenBank/DDBJ databases">
        <title>Sequencing the genomes of 1000 actinobacteria strains.</title>
        <authorList>
            <person name="Klenk H.-P."/>
        </authorList>
    </citation>
    <scope>NUCLEOTIDE SEQUENCE [LARGE SCALE GENOMIC DNA]</scope>
    <source>
        <strain evidence="6 7">DSM 26341</strain>
    </source>
</reference>
<dbReference type="SUPFAM" id="SSF50494">
    <property type="entry name" value="Trypsin-like serine proteases"/>
    <property type="match status" value="1"/>
</dbReference>